<proteinExistence type="predicted"/>
<dbReference type="PANTHER" id="PTHR22946:SF4">
    <property type="entry name" value="ESTERASE FRSA"/>
    <property type="match status" value="1"/>
</dbReference>
<keyword evidence="1" id="KW-0378">Hydrolase</keyword>
<protein>
    <submittedName>
        <fullName evidence="2">Esterase FrsA</fullName>
    </submittedName>
</protein>
<name>A0A418YJV5_9GAMM</name>
<reference evidence="2 3" key="2">
    <citation type="submission" date="2019-01" db="EMBL/GenBank/DDBJ databases">
        <title>Motilimonas pumilus sp. nov., isolated from the gut of sea cucumber (Apostichopus japonicus).</title>
        <authorList>
            <person name="Wang F.-Q."/>
            <person name="Ren L.-H."/>
            <person name="Lin Y.-W."/>
            <person name="Sun G.-H."/>
            <person name="Du Z.-J."/>
            <person name="Zhao J.-X."/>
            <person name="Liu X.-J."/>
            <person name="Liu L.-J."/>
        </authorList>
    </citation>
    <scope>NUCLEOTIDE SEQUENCE [LARGE SCALE GENOMIC DNA]</scope>
    <source>
        <strain evidence="2 3">PLHSC7-2</strain>
    </source>
</reference>
<evidence type="ECO:0000313" key="3">
    <source>
        <dbReference type="Proteomes" id="UP000283255"/>
    </source>
</evidence>
<reference evidence="2 3" key="1">
    <citation type="submission" date="2018-09" db="EMBL/GenBank/DDBJ databases">
        <authorList>
            <person name="Wang F."/>
        </authorList>
    </citation>
    <scope>NUCLEOTIDE SEQUENCE [LARGE SCALE GENOMIC DNA]</scope>
    <source>
        <strain evidence="2 3">PLHSC7-2</strain>
    </source>
</reference>
<dbReference type="Gene3D" id="3.40.50.1820">
    <property type="entry name" value="alpha/beta hydrolase"/>
    <property type="match status" value="1"/>
</dbReference>
<dbReference type="AlphaFoldDB" id="A0A418YJV5"/>
<dbReference type="OrthoDB" id="5590073at2"/>
<gene>
    <name evidence="2" type="primary">frsA</name>
    <name evidence="2" type="ORF">D1Z90_00470</name>
</gene>
<organism evidence="2 3">
    <name type="scientific">Motilimonas pumila</name>
    <dbReference type="NCBI Taxonomy" id="2303987"/>
    <lineage>
        <taxon>Bacteria</taxon>
        <taxon>Pseudomonadati</taxon>
        <taxon>Pseudomonadota</taxon>
        <taxon>Gammaproteobacteria</taxon>
        <taxon>Alteromonadales</taxon>
        <taxon>Alteromonadales genera incertae sedis</taxon>
        <taxon>Motilimonas</taxon>
    </lineage>
</organism>
<comment type="caution">
    <text evidence="2">The sequence shown here is derived from an EMBL/GenBank/DDBJ whole genome shotgun (WGS) entry which is preliminary data.</text>
</comment>
<dbReference type="NCBIfam" id="NF003460">
    <property type="entry name" value="PRK05077.1"/>
    <property type="match status" value="1"/>
</dbReference>
<dbReference type="RefSeq" id="WP_119908791.1">
    <property type="nucleotide sequence ID" value="NZ_QZCH01000001.1"/>
</dbReference>
<dbReference type="PANTHER" id="PTHR22946">
    <property type="entry name" value="DIENELACTONE HYDROLASE DOMAIN-CONTAINING PROTEIN-RELATED"/>
    <property type="match status" value="1"/>
</dbReference>
<evidence type="ECO:0000313" key="2">
    <source>
        <dbReference type="EMBL" id="RJG51243.1"/>
    </source>
</evidence>
<dbReference type="InterPro" id="IPR010520">
    <property type="entry name" value="FrsA-like"/>
</dbReference>
<dbReference type="Pfam" id="PF06500">
    <property type="entry name" value="FrsA-like"/>
    <property type="match status" value="1"/>
</dbReference>
<dbReference type="SUPFAM" id="SSF53474">
    <property type="entry name" value="alpha/beta-Hydrolases"/>
    <property type="match status" value="1"/>
</dbReference>
<dbReference type="GO" id="GO:0016787">
    <property type="term" value="F:hydrolase activity"/>
    <property type="evidence" value="ECO:0007669"/>
    <property type="project" value="UniProtKB-KW"/>
</dbReference>
<dbReference type="Proteomes" id="UP000283255">
    <property type="component" value="Unassembled WGS sequence"/>
</dbReference>
<sequence>MAQENLSEVLFKPQFNYPETSCVVNGHSGDAGAAVGELMDNDNTPGWYRLLRRAQWAWQGADPILVESTLAKIAISTQQRSNDALLDTVSDYKPGNWVYEWMQPAAKLHHEAKAALEQEDFTAARKAFYLASQYYAISGYPHLKGDELAVQAQALANVCYREAGKLLKCPLKVIEVPFQGKTIQCYLHLAQIEEVSPVVVVCGSVDVMQLEYYTLFEKHLEPAGMAMLTVDIPGGGYASHYRLDQDSTKVMQAVVQHLKKVPWIDHDRVALLGGRLGANLVTRLAYLEPFSIKAAVSLGGAVDQVFIDEKRFRLLPQMLLDAIASRMEIRSDDKAVMYQFCKIYSLSMQGLLGRSKTKVPILSIGHKQDVICPESDIRKVANGSFSGETIIIDKPPIFTSYYRALDQAAEWLKLHLMK</sequence>
<accession>A0A418YJV5</accession>
<dbReference type="InterPro" id="IPR050261">
    <property type="entry name" value="FrsA_esterase"/>
</dbReference>
<dbReference type="InterPro" id="IPR029058">
    <property type="entry name" value="AB_hydrolase_fold"/>
</dbReference>
<dbReference type="EMBL" id="QZCH01000001">
    <property type="protein sequence ID" value="RJG51243.1"/>
    <property type="molecule type" value="Genomic_DNA"/>
</dbReference>
<keyword evidence="3" id="KW-1185">Reference proteome</keyword>
<evidence type="ECO:0000256" key="1">
    <source>
        <dbReference type="ARBA" id="ARBA00022801"/>
    </source>
</evidence>